<comment type="caution">
    <text evidence="1">The sequence shown here is derived from an EMBL/GenBank/DDBJ whole genome shotgun (WGS) entry which is preliminary data.</text>
</comment>
<organism evidence="1 2">
    <name type="scientific">Geothermobacter hydrogeniphilus</name>
    <dbReference type="NCBI Taxonomy" id="1969733"/>
    <lineage>
        <taxon>Bacteria</taxon>
        <taxon>Pseudomonadati</taxon>
        <taxon>Thermodesulfobacteriota</taxon>
        <taxon>Desulfuromonadia</taxon>
        <taxon>Desulfuromonadales</taxon>
        <taxon>Geothermobacteraceae</taxon>
        <taxon>Geothermobacter</taxon>
    </lineage>
</organism>
<dbReference type="EMBL" id="PPFX01000052">
    <property type="protein sequence ID" value="PNU18751.1"/>
    <property type="molecule type" value="Genomic_DNA"/>
</dbReference>
<dbReference type="AlphaFoldDB" id="A0A2K2H676"/>
<evidence type="ECO:0000313" key="1">
    <source>
        <dbReference type="EMBL" id="PNU18751.1"/>
    </source>
</evidence>
<dbReference type="RefSeq" id="WP_103116726.1">
    <property type="nucleotide sequence ID" value="NZ_PPFX01000052.1"/>
</dbReference>
<reference evidence="1 2" key="1">
    <citation type="journal article" date="2018" name="Genome Announc.">
        <title>Genome Sequence of Geothermobacter sp. HR-1 Iron Reducer from the Loihi Seamount.</title>
        <authorList>
            <person name="Smith H."/>
            <person name="Abuyen K."/>
            <person name="Tremblay J."/>
            <person name="Savalia P."/>
            <person name="Perez-Rodriguez I."/>
            <person name="Emerson D."/>
            <person name="Tully B."/>
            <person name="Amend J."/>
        </authorList>
    </citation>
    <scope>NUCLEOTIDE SEQUENCE [LARGE SCALE GENOMIC DNA]</scope>
    <source>
        <strain evidence="1 2">HR-1</strain>
    </source>
</reference>
<name>A0A2K2H676_9BACT</name>
<dbReference type="OrthoDB" id="5401930at2"/>
<sequence>MRLLLPVLLLVLLPLFGCSVSIVPQAGRGYQLNKDNSLTAEKNNLKVTVGIQELEVAPYRMVDNITSFKVTLDNGGDQELLIPLESFVLVDGEGQQYRPIAPAQIQQIVKKDSNYLIPYPYVGYYYLEDKETSSRNQTFESARPFYAENYPQDIFTQALPVDAILPGAKISGLLYFVVELTNKKSFELRLYMPGTPSSGPPDFSFPFSVEKN</sequence>
<gene>
    <name evidence="1" type="ORF">C2E25_15990</name>
</gene>
<dbReference type="Proteomes" id="UP000236340">
    <property type="component" value="Unassembled WGS sequence"/>
</dbReference>
<accession>A0A2K2H676</accession>
<proteinExistence type="predicted"/>
<protein>
    <submittedName>
        <fullName evidence="1">Uncharacterized protein</fullName>
    </submittedName>
</protein>
<evidence type="ECO:0000313" key="2">
    <source>
        <dbReference type="Proteomes" id="UP000236340"/>
    </source>
</evidence>